<evidence type="ECO:0000313" key="3">
    <source>
        <dbReference type="Proteomes" id="UP000664169"/>
    </source>
</evidence>
<dbReference type="Proteomes" id="UP000664169">
    <property type="component" value="Unassembled WGS sequence"/>
</dbReference>
<dbReference type="InterPro" id="IPR000845">
    <property type="entry name" value="Nucleoside_phosphorylase_d"/>
</dbReference>
<evidence type="ECO:0000259" key="1">
    <source>
        <dbReference type="Pfam" id="PF01048"/>
    </source>
</evidence>
<name>A0A8H3IYD5_9LECA</name>
<dbReference type="Pfam" id="PF01048">
    <property type="entry name" value="PNP_UDP_1"/>
    <property type="match status" value="1"/>
</dbReference>
<reference evidence="2" key="1">
    <citation type="submission" date="2021-03" db="EMBL/GenBank/DDBJ databases">
        <authorList>
            <person name="Tagirdzhanova G."/>
        </authorList>
    </citation>
    <scope>NUCLEOTIDE SEQUENCE</scope>
</reference>
<dbReference type="InterPro" id="IPR053137">
    <property type="entry name" value="NLR-like"/>
</dbReference>
<feature type="domain" description="Nucleoside phosphorylase" evidence="1">
    <location>
        <begin position="16"/>
        <end position="288"/>
    </location>
</feature>
<protein>
    <recommendedName>
        <fullName evidence="1">Nucleoside phosphorylase domain-containing protein</fullName>
    </recommendedName>
</protein>
<dbReference type="AlphaFoldDB" id="A0A8H3IYD5"/>
<dbReference type="PANTHER" id="PTHR46082:SF6">
    <property type="entry name" value="AAA+ ATPASE DOMAIN-CONTAINING PROTEIN-RELATED"/>
    <property type="match status" value="1"/>
</dbReference>
<sequence length="691" mass="76600">MSGRLPARPVDRRGFKIGIVCALSLEAELVGMVFDQRWSQTDIDYGRASGDLNIYTFGVIAGQNIVLAHCQRIGNVTAAQVALSLKFSFTEIQLIIIAGICGAAPSHKNRYEEKLEEIYLGDCLISTAVFEIDFGRQQYQDFRMKNGSDGLGRSGTLIDGILQKYQIRPNRLELTENLKAHLTALQQKDAEWTSYPGVERDRLYCARKCTDLGCGSHCQVLRTRSETNTSPRIHFGHFGSSNAVLASGLDRDKLAKACGIIAFEMESAGVWRLGPTVVIKAACDYADAHKNDDWQKYAAAVAAAGLKAFLTQAYPSDKSHSSFRRNTTATTSSLQFETWDLPAYSDATAVISSDFTMLAYGPEKLTHERNATIRVHNLQDGANIHEIVVEDQTQVRSLAFDPEGKLLASSHGAFWYEPKRVKTKFLVVKGNKKHVEVKILLWDMHKGTCIRTCEPHTRGTIMEPLITMSFNAKGDRLAVVYSSDDQTVERPSFFIINIRDGSTIYVSAGSLLDSRLGTFSPDDGQYFVHVGKEIAVFKSDNHERAVLNISIADNATAIFKPDGSLLVIYPNGNIHTHYQDRVVKQKLEIEPSLSFGRDVRSLGRFTTDNELIIAMINVRSQQFCIASPSSDRCKMLSTNGRIVKLLNISLDGQYLAWWESRSLESAGMVHVANIKEELEASNGSCWLGGLG</sequence>
<dbReference type="SUPFAM" id="SSF82171">
    <property type="entry name" value="DPP6 N-terminal domain-like"/>
    <property type="match status" value="1"/>
</dbReference>
<dbReference type="InterPro" id="IPR035994">
    <property type="entry name" value="Nucleoside_phosphorylase_sf"/>
</dbReference>
<dbReference type="OrthoDB" id="1577640at2759"/>
<dbReference type="GO" id="GO:0009116">
    <property type="term" value="P:nucleoside metabolic process"/>
    <property type="evidence" value="ECO:0007669"/>
    <property type="project" value="InterPro"/>
</dbReference>
<dbReference type="Gene3D" id="2.130.10.10">
    <property type="entry name" value="YVTN repeat-like/Quinoprotein amine dehydrogenase"/>
    <property type="match status" value="1"/>
</dbReference>
<evidence type="ECO:0000313" key="2">
    <source>
        <dbReference type="EMBL" id="CAF9932364.1"/>
    </source>
</evidence>
<keyword evidence="3" id="KW-1185">Reference proteome</keyword>
<dbReference type="GO" id="GO:0003824">
    <property type="term" value="F:catalytic activity"/>
    <property type="evidence" value="ECO:0007669"/>
    <property type="project" value="InterPro"/>
</dbReference>
<gene>
    <name evidence="2" type="ORF">GOMPHAMPRED_006556</name>
</gene>
<organism evidence="2 3">
    <name type="scientific">Gomphillus americanus</name>
    <dbReference type="NCBI Taxonomy" id="1940652"/>
    <lineage>
        <taxon>Eukaryota</taxon>
        <taxon>Fungi</taxon>
        <taxon>Dikarya</taxon>
        <taxon>Ascomycota</taxon>
        <taxon>Pezizomycotina</taxon>
        <taxon>Lecanoromycetes</taxon>
        <taxon>OSLEUM clade</taxon>
        <taxon>Ostropomycetidae</taxon>
        <taxon>Ostropales</taxon>
        <taxon>Graphidaceae</taxon>
        <taxon>Gomphilloideae</taxon>
        <taxon>Gomphillus</taxon>
    </lineage>
</organism>
<comment type="caution">
    <text evidence="2">The sequence shown here is derived from an EMBL/GenBank/DDBJ whole genome shotgun (WGS) entry which is preliminary data.</text>
</comment>
<dbReference type="Gene3D" id="3.40.50.1580">
    <property type="entry name" value="Nucleoside phosphorylase domain"/>
    <property type="match status" value="1"/>
</dbReference>
<accession>A0A8H3IYD5</accession>
<dbReference type="PANTHER" id="PTHR46082">
    <property type="entry name" value="ATP/GTP-BINDING PROTEIN-RELATED"/>
    <property type="match status" value="1"/>
</dbReference>
<dbReference type="InterPro" id="IPR015943">
    <property type="entry name" value="WD40/YVTN_repeat-like_dom_sf"/>
</dbReference>
<dbReference type="EMBL" id="CAJPDQ010000044">
    <property type="protein sequence ID" value="CAF9932364.1"/>
    <property type="molecule type" value="Genomic_DNA"/>
</dbReference>
<proteinExistence type="predicted"/>
<dbReference type="SUPFAM" id="SSF53167">
    <property type="entry name" value="Purine and uridine phosphorylases"/>
    <property type="match status" value="1"/>
</dbReference>